<dbReference type="KEGG" id="lww:115942798"/>
<sequence length="143" mass="15907">MSSGTSRSRDGPGRGPGLWGGRLPERHGRERRSAEQGGRAGHWLSVWEARSHPPKRLLSVRFLWLLDKQRCCGSWLILNLSSLATPLVPPVPLNVAGRKHTTRLTWLTLAPSMPGKTRHRQRLLPGTQEALPREFPGSEGLNT</sequence>
<reference evidence="3" key="1">
    <citation type="submission" date="2025-08" db="UniProtKB">
        <authorList>
            <consortium name="RefSeq"/>
        </authorList>
    </citation>
    <scope>IDENTIFICATION</scope>
    <source>
        <tissue evidence="3">Liver</tissue>
    </source>
</reference>
<gene>
    <name evidence="3" type="primary">LOC115942798</name>
</gene>
<dbReference type="RefSeq" id="XP_030889858.1">
    <property type="nucleotide sequence ID" value="XM_031033998.1"/>
</dbReference>
<feature type="region of interest" description="Disordered" evidence="1">
    <location>
        <begin position="115"/>
        <end position="143"/>
    </location>
</feature>
<evidence type="ECO:0000313" key="2">
    <source>
        <dbReference type="Proteomes" id="UP000245341"/>
    </source>
</evidence>
<protein>
    <submittedName>
        <fullName evidence="3">Uncharacterized protein LOC115942798</fullName>
    </submittedName>
</protein>
<dbReference type="AlphaFoldDB" id="A0A7F8RB19"/>
<evidence type="ECO:0000313" key="3">
    <source>
        <dbReference type="RefSeq" id="XP_030889858.1"/>
    </source>
</evidence>
<feature type="region of interest" description="Disordered" evidence="1">
    <location>
        <begin position="1"/>
        <end position="40"/>
    </location>
</feature>
<name>A0A7F8RB19_LEPWE</name>
<proteinExistence type="predicted"/>
<accession>A0A7F8RB19</accession>
<organism evidence="2 3">
    <name type="scientific">Leptonychotes weddellii</name>
    <name type="common">Weddell seal</name>
    <name type="synonym">Otaria weddellii</name>
    <dbReference type="NCBI Taxonomy" id="9713"/>
    <lineage>
        <taxon>Eukaryota</taxon>
        <taxon>Metazoa</taxon>
        <taxon>Chordata</taxon>
        <taxon>Craniata</taxon>
        <taxon>Vertebrata</taxon>
        <taxon>Euteleostomi</taxon>
        <taxon>Mammalia</taxon>
        <taxon>Eutheria</taxon>
        <taxon>Laurasiatheria</taxon>
        <taxon>Carnivora</taxon>
        <taxon>Caniformia</taxon>
        <taxon>Pinnipedia</taxon>
        <taxon>Phocidae</taxon>
        <taxon>Monachinae</taxon>
        <taxon>Lobodontini</taxon>
        <taxon>Leptonychotes</taxon>
    </lineage>
</organism>
<dbReference type="Proteomes" id="UP000245341">
    <property type="component" value="Unplaced"/>
</dbReference>
<keyword evidence="2" id="KW-1185">Reference proteome</keyword>
<dbReference type="GeneID" id="115942798"/>
<evidence type="ECO:0000256" key="1">
    <source>
        <dbReference type="SAM" id="MobiDB-lite"/>
    </source>
</evidence>
<feature type="compositionally biased region" description="Basic and acidic residues" evidence="1">
    <location>
        <begin position="23"/>
        <end position="34"/>
    </location>
</feature>